<gene>
    <name evidence="1" type="ORF">P4B07_29085</name>
</gene>
<accession>A0ABY8HTM6</accession>
<reference evidence="1 2" key="1">
    <citation type="submission" date="2023-03" db="EMBL/GenBank/DDBJ databases">
        <title>Comparative genome and transcriptome analysis combination mining strategies for increasing vitamin B12 production of Ensifer adhaerens strain.</title>
        <authorList>
            <person name="Yongheng L."/>
        </authorList>
    </citation>
    <scope>NUCLEOTIDE SEQUENCE [LARGE SCALE GENOMIC DNA]</scope>
    <source>
        <strain evidence="1 2">Casida A-T305</strain>
        <plasmid evidence="1 2">unnamedB</plasmid>
    </source>
</reference>
<dbReference type="EMBL" id="CP121310">
    <property type="protein sequence ID" value="WFP95123.1"/>
    <property type="molecule type" value="Genomic_DNA"/>
</dbReference>
<dbReference type="GeneID" id="29522320"/>
<geneLocation type="plasmid" evidence="1 2">
    <name>unnamedB</name>
</geneLocation>
<dbReference type="RefSeq" id="WP_051659584.1">
    <property type="nucleotide sequence ID" value="NZ_CP015882.1"/>
</dbReference>
<keyword evidence="1" id="KW-0614">Plasmid</keyword>
<name>A0ABY8HTM6_ENSAD</name>
<dbReference type="Proteomes" id="UP001214094">
    <property type="component" value="Plasmid unnamedB"/>
</dbReference>
<protein>
    <submittedName>
        <fullName evidence="1">Uncharacterized protein</fullName>
    </submittedName>
</protein>
<sequence length="93" mass="10754">MSLVKLGRARLSLVLPYHREQLRAARNPTLYDLFESYALAAQTLDRLLTEHRRREELINEYQALCLDMQAEVIALLKQIELAAPQSRTRGFEG</sequence>
<organism evidence="1 2">
    <name type="scientific">Ensifer adhaerens</name>
    <name type="common">Sinorhizobium morelense</name>
    <dbReference type="NCBI Taxonomy" id="106592"/>
    <lineage>
        <taxon>Bacteria</taxon>
        <taxon>Pseudomonadati</taxon>
        <taxon>Pseudomonadota</taxon>
        <taxon>Alphaproteobacteria</taxon>
        <taxon>Hyphomicrobiales</taxon>
        <taxon>Rhizobiaceae</taxon>
        <taxon>Sinorhizobium/Ensifer group</taxon>
        <taxon>Ensifer</taxon>
    </lineage>
</organism>
<evidence type="ECO:0000313" key="1">
    <source>
        <dbReference type="EMBL" id="WFP95123.1"/>
    </source>
</evidence>
<keyword evidence="2" id="KW-1185">Reference proteome</keyword>
<proteinExistence type="predicted"/>
<evidence type="ECO:0000313" key="2">
    <source>
        <dbReference type="Proteomes" id="UP001214094"/>
    </source>
</evidence>